<proteinExistence type="predicted"/>
<dbReference type="Proteomes" id="UP000323164">
    <property type="component" value="Unassembled WGS sequence"/>
</dbReference>
<organism evidence="1 2">
    <name type="scientific">Cognatilysobacter lacus</name>
    <dbReference type="NCBI Taxonomy" id="1643323"/>
    <lineage>
        <taxon>Bacteria</taxon>
        <taxon>Pseudomonadati</taxon>
        <taxon>Pseudomonadota</taxon>
        <taxon>Gammaproteobacteria</taxon>
        <taxon>Lysobacterales</taxon>
        <taxon>Lysobacteraceae</taxon>
        <taxon>Cognatilysobacter</taxon>
    </lineage>
</organism>
<dbReference type="RefSeq" id="WP_149352341.1">
    <property type="nucleotide sequence ID" value="NZ_VTRV01000040.1"/>
</dbReference>
<dbReference type="OrthoDB" id="6027936at2"/>
<evidence type="ECO:0000313" key="1">
    <source>
        <dbReference type="EMBL" id="TZF90397.1"/>
    </source>
</evidence>
<sequence length="75" mass="8379">MHETYTPRGDGLPPHYTGHWRHDMANEVNALTMATSAARHMLQLGDVQSAMLNLARAEDAAMRCSELLRFAPSTR</sequence>
<accession>A0A5D8Z6U4</accession>
<keyword evidence="2" id="KW-1185">Reference proteome</keyword>
<comment type="caution">
    <text evidence="1">The sequence shown here is derived from an EMBL/GenBank/DDBJ whole genome shotgun (WGS) entry which is preliminary data.</text>
</comment>
<dbReference type="EMBL" id="VTRV01000040">
    <property type="protein sequence ID" value="TZF90397.1"/>
    <property type="molecule type" value="Genomic_DNA"/>
</dbReference>
<reference evidence="1 2" key="1">
    <citation type="submission" date="2019-08" db="EMBL/GenBank/DDBJ databases">
        <title>Draft genome sequence of Lysobacter sp. UKS-15.</title>
        <authorList>
            <person name="Im W.-T."/>
        </authorList>
    </citation>
    <scope>NUCLEOTIDE SEQUENCE [LARGE SCALE GENOMIC DNA]</scope>
    <source>
        <strain evidence="1 2">UKS-15</strain>
    </source>
</reference>
<dbReference type="AlphaFoldDB" id="A0A5D8Z6U4"/>
<protein>
    <submittedName>
        <fullName evidence="1">Uncharacterized protein</fullName>
    </submittedName>
</protein>
<name>A0A5D8Z6U4_9GAMM</name>
<evidence type="ECO:0000313" key="2">
    <source>
        <dbReference type="Proteomes" id="UP000323164"/>
    </source>
</evidence>
<gene>
    <name evidence="1" type="ORF">FW784_05440</name>
</gene>